<dbReference type="CDD" id="cd00051">
    <property type="entry name" value="EFh"/>
    <property type="match status" value="1"/>
</dbReference>
<dbReference type="SMART" id="SM00054">
    <property type="entry name" value="EFh"/>
    <property type="match status" value="2"/>
</dbReference>
<dbReference type="InterPro" id="IPR011992">
    <property type="entry name" value="EF-hand-dom_pair"/>
</dbReference>
<gene>
    <name evidence="5" type="ORF">HPP92_016259</name>
</gene>
<keyword evidence="6" id="KW-1185">Reference proteome</keyword>
<accession>A0A835QH79</accession>
<organism evidence="5 6">
    <name type="scientific">Vanilla planifolia</name>
    <name type="common">Vanilla</name>
    <dbReference type="NCBI Taxonomy" id="51239"/>
    <lineage>
        <taxon>Eukaryota</taxon>
        <taxon>Viridiplantae</taxon>
        <taxon>Streptophyta</taxon>
        <taxon>Embryophyta</taxon>
        <taxon>Tracheophyta</taxon>
        <taxon>Spermatophyta</taxon>
        <taxon>Magnoliopsida</taxon>
        <taxon>Liliopsida</taxon>
        <taxon>Asparagales</taxon>
        <taxon>Orchidaceae</taxon>
        <taxon>Vanilloideae</taxon>
        <taxon>Vanilleae</taxon>
        <taxon>Vanilla</taxon>
    </lineage>
</organism>
<dbReference type="InterPro" id="IPR039647">
    <property type="entry name" value="EF_hand_pair_protein_CML-like"/>
</dbReference>
<protein>
    <recommendedName>
        <fullName evidence="4">EF-hand domain-containing protein</fullName>
    </recommendedName>
</protein>
<evidence type="ECO:0000256" key="3">
    <source>
        <dbReference type="ARBA" id="ARBA00022837"/>
    </source>
</evidence>
<dbReference type="InterPro" id="IPR002048">
    <property type="entry name" value="EF_hand_dom"/>
</dbReference>
<dbReference type="AlphaFoldDB" id="A0A835QH79"/>
<feature type="domain" description="EF-hand" evidence="4">
    <location>
        <begin position="150"/>
        <end position="184"/>
    </location>
</feature>
<evidence type="ECO:0000256" key="1">
    <source>
        <dbReference type="ARBA" id="ARBA00022723"/>
    </source>
</evidence>
<dbReference type="SUPFAM" id="SSF47473">
    <property type="entry name" value="EF-hand"/>
    <property type="match status" value="1"/>
</dbReference>
<evidence type="ECO:0000259" key="4">
    <source>
        <dbReference type="PROSITE" id="PS50222"/>
    </source>
</evidence>
<keyword evidence="3" id="KW-0106">Calcium</keyword>
<dbReference type="Gene3D" id="1.10.238.10">
    <property type="entry name" value="EF-hand"/>
    <property type="match status" value="1"/>
</dbReference>
<keyword evidence="2" id="KW-0677">Repeat</keyword>
<dbReference type="PROSITE" id="PS00018">
    <property type="entry name" value="EF_HAND_1"/>
    <property type="match status" value="2"/>
</dbReference>
<dbReference type="Pfam" id="PF13499">
    <property type="entry name" value="EF-hand_7"/>
    <property type="match status" value="1"/>
</dbReference>
<name>A0A835QH79_VANPL</name>
<dbReference type="InterPro" id="IPR018247">
    <property type="entry name" value="EF_Hand_1_Ca_BS"/>
</dbReference>
<reference evidence="5 6" key="1">
    <citation type="journal article" date="2020" name="Nat. Food">
        <title>A phased Vanilla planifolia genome enables genetic improvement of flavour and production.</title>
        <authorList>
            <person name="Hasing T."/>
            <person name="Tang H."/>
            <person name="Brym M."/>
            <person name="Khazi F."/>
            <person name="Huang T."/>
            <person name="Chambers A.H."/>
        </authorList>
    </citation>
    <scope>NUCLEOTIDE SEQUENCE [LARGE SCALE GENOMIC DNA]</scope>
    <source>
        <tissue evidence="5">Leaf</tissue>
    </source>
</reference>
<dbReference type="PANTHER" id="PTHR10891">
    <property type="entry name" value="EF-HAND CALCIUM-BINDING DOMAIN CONTAINING PROTEIN"/>
    <property type="match status" value="1"/>
</dbReference>
<keyword evidence="1" id="KW-0479">Metal-binding</keyword>
<dbReference type="PROSITE" id="PS50222">
    <property type="entry name" value="EF_HAND_2"/>
    <property type="match status" value="2"/>
</dbReference>
<proteinExistence type="predicted"/>
<dbReference type="FunFam" id="1.10.238.10:FF:000003">
    <property type="entry name" value="Calmodulin A"/>
    <property type="match status" value="1"/>
</dbReference>
<evidence type="ECO:0000256" key="2">
    <source>
        <dbReference type="ARBA" id="ARBA00022737"/>
    </source>
</evidence>
<dbReference type="Proteomes" id="UP000636800">
    <property type="component" value="Unassembled WGS sequence"/>
</dbReference>
<evidence type="ECO:0000313" key="6">
    <source>
        <dbReference type="Proteomes" id="UP000636800"/>
    </source>
</evidence>
<dbReference type="EMBL" id="JADCNL010000008">
    <property type="protein sequence ID" value="KAG0469559.1"/>
    <property type="molecule type" value="Genomic_DNA"/>
</dbReference>
<evidence type="ECO:0000313" key="5">
    <source>
        <dbReference type="EMBL" id="KAG0469559.1"/>
    </source>
</evidence>
<sequence length="184" mass="20790">MENISSNSLLSSEPIGFYIVEAILSSLFRLRKQSARLLSSFSFFSRTSFELVTAANQNREEVRTEAEAIIRREEVEFVMERLGLMGTNVGGKKLEDLIRAKEVAALFEEEEPSLLELKEAFAVFDANGDGFVDAWELQRVLCKLGFEEGVRLDSCVEMIEAHDGNGDGRVDFVEFVQLLQNSFY</sequence>
<feature type="domain" description="EF-hand" evidence="4">
    <location>
        <begin position="112"/>
        <end position="147"/>
    </location>
</feature>
<dbReference type="OrthoDB" id="342264at2759"/>
<dbReference type="GO" id="GO:0005509">
    <property type="term" value="F:calcium ion binding"/>
    <property type="evidence" value="ECO:0007669"/>
    <property type="project" value="InterPro"/>
</dbReference>
<comment type="caution">
    <text evidence="5">The sequence shown here is derived from an EMBL/GenBank/DDBJ whole genome shotgun (WGS) entry which is preliminary data.</text>
</comment>